<gene>
    <name evidence="5" type="ORF">OCTVUL_1B003666</name>
</gene>
<dbReference type="Gene3D" id="2.130.10.30">
    <property type="entry name" value="Regulator of chromosome condensation 1/beta-lactamase-inhibitor protein II"/>
    <property type="match status" value="2"/>
</dbReference>
<feature type="repeat" description="RCC1" evidence="2">
    <location>
        <begin position="1077"/>
        <end position="1128"/>
    </location>
</feature>
<reference evidence="5" key="1">
    <citation type="submission" date="2023-08" db="EMBL/GenBank/DDBJ databases">
        <authorList>
            <person name="Alioto T."/>
            <person name="Alioto T."/>
            <person name="Gomez Garrido J."/>
        </authorList>
    </citation>
    <scope>NUCLEOTIDE SEQUENCE</scope>
</reference>
<feature type="domain" description="RCC1-like" evidence="4">
    <location>
        <begin position="783"/>
        <end position="1017"/>
    </location>
</feature>
<feature type="repeat" description="RCC1" evidence="2">
    <location>
        <begin position="905"/>
        <end position="959"/>
    </location>
</feature>
<feature type="repeat" description="RCC1" evidence="2">
    <location>
        <begin position="960"/>
        <end position="1009"/>
    </location>
</feature>
<evidence type="ECO:0000259" key="4">
    <source>
        <dbReference type="Pfam" id="PF25390"/>
    </source>
</evidence>
<feature type="compositionally biased region" description="Low complexity" evidence="3">
    <location>
        <begin position="1514"/>
        <end position="1535"/>
    </location>
</feature>
<name>A0AA36FMH2_OCTVU</name>
<dbReference type="Proteomes" id="UP001162480">
    <property type="component" value="Chromosome 30"/>
</dbReference>
<dbReference type="InterPro" id="IPR009091">
    <property type="entry name" value="RCC1/BLIP-II"/>
</dbReference>
<keyword evidence="6" id="KW-1185">Reference proteome</keyword>
<feature type="repeat" description="RCC1" evidence="2">
    <location>
        <begin position="852"/>
        <end position="904"/>
    </location>
</feature>
<dbReference type="SUPFAM" id="SSF50985">
    <property type="entry name" value="RCC1/BLIP-II"/>
    <property type="match status" value="2"/>
</dbReference>
<feature type="region of interest" description="Disordered" evidence="3">
    <location>
        <begin position="1547"/>
        <end position="1566"/>
    </location>
</feature>
<feature type="region of interest" description="Disordered" evidence="3">
    <location>
        <begin position="1514"/>
        <end position="1541"/>
    </location>
</feature>
<feature type="repeat" description="RCC1" evidence="2">
    <location>
        <begin position="1010"/>
        <end position="1076"/>
    </location>
</feature>
<feature type="repeat" description="RCC1" evidence="2">
    <location>
        <begin position="796"/>
        <end position="852"/>
    </location>
</feature>
<feature type="compositionally biased region" description="Low complexity" evidence="3">
    <location>
        <begin position="1555"/>
        <end position="1566"/>
    </location>
</feature>
<protein>
    <recommendedName>
        <fullName evidence="4">RCC1-like domain-containing protein</fullName>
    </recommendedName>
</protein>
<dbReference type="EMBL" id="OX597843">
    <property type="protein sequence ID" value="CAI9744395.1"/>
    <property type="molecule type" value="Genomic_DNA"/>
</dbReference>
<evidence type="ECO:0000313" key="6">
    <source>
        <dbReference type="Proteomes" id="UP001162480"/>
    </source>
</evidence>
<keyword evidence="1" id="KW-0677">Repeat</keyword>
<accession>A0AA36FMH2</accession>
<organism evidence="5 6">
    <name type="scientific">Octopus vulgaris</name>
    <name type="common">Common octopus</name>
    <dbReference type="NCBI Taxonomy" id="6645"/>
    <lineage>
        <taxon>Eukaryota</taxon>
        <taxon>Metazoa</taxon>
        <taxon>Spiralia</taxon>
        <taxon>Lophotrochozoa</taxon>
        <taxon>Mollusca</taxon>
        <taxon>Cephalopoda</taxon>
        <taxon>Coleoidea</taxon>
        <taxon>Octopodiformes</taxon>
        <taxon>Octopoda</taxon>
        <taxon>Incirrata</taxon>
        <taxon>Octopodidae</taxon>
        <taxon>Octopus</taxon>
    </lineage>
</organism>
<dbReference type="InterPro" id="IPR000408">
    <property type="entry name" value="Reg_chr_condens"/>
</dbReference>
<dbReference type="PANTHER" id="PTHR22870">
    <property type="entry name" value="REGULATOR OF CHROMOSOME CONDENSATION"/>
    <property type="match status" value="1"/>
</dbReference>
<dbReference type="PROSITE" id="PS00626">
    <property type="entry name" value="RCC1_2"/>
    <property type="match status" value="1"/>
</dbReference>
<dbReference type="InterPro" id="IPR051210">
    <property type="entry name" value="Ub_ligase/GEF_domain"/>
</dbReference>
<dbReference type="PANTHER" id="PTHR22870:SF466">
    <property type="entry name" value="ANKYRIN REPEAT-CONTAINING PROTEIN"/>
    <property type="match status" value="1"/>
</dbReference>
<sequence>MYSLFQLVRLLTVEQDTDSPTDFQPNIAQFAWRQARDTSLLALVCSNGHLLIYWSVPGQRPKSRLLPWLEQRPIVSLCFDPSATWLLVITTQIDMFIIPALSLMDPQSKVDATWKRDDATHIRFKKPKGFPSALCWWHTLTGYDVAIVGTSLGELVFVNLHTKRVLANTSIQSYIVKLDLIFDDEQVSRHLLVTSKKGSQWQLLLEKLNRSEWYQEIELVSKSSLLTADDTYSNVVSIIDRAAGYQDLFWPVYFPQFGRSIQLSPQYAKGRQLVAAHCCRTCSYQIYDCSIQRSPLYIYKLPLGAHNTVFTDRLIFLNTWQDGKKLFLLANQKAETFPGSEQSLSPESVLQTFDLPCEEKVLGIVKQSYPFYWHDKQESSMNLSPAELMSDLSPYSVPISHHSVLDGCLVITECAVYECRPRISPERYFFQLALHPTDCVHVDHFAVSLGLDYNQLFQLATDHLLTKGHFTHALRLFKMAKSSYVKRVASLASYGCIQEMMTYVQYILKKGGEEVTTQEAKRLSDIALYGFIYLIKSGRAKNPNLISAFREFLLSNFFYNETNALKVLAEWRWPTLLLEVGKARGLIVESLELLLQHSLYNVEFSLWKDLVQKGFGAYLCHVGHGVFLLCLSPEELVDLLCVRPQLAVLQVDMLQQHVRKLDTDRLMKLAEVFDPSKHIVRGHLRCQRVRSERTFSQTSRSSLVSQNFGEMPNPEMSLASTQKMVDFFFDLLLLLNKRRDSEMSSANLCRELQPRPFISEHLTFAEEMATKSESFLSLQPSFIGCGNGYVAMVRNGDLYTWGKSNSGCLGHGDLTSEDTVMPVSRVETLHMLKICVTSVTCGGEHILALSSQGVYSWGSSKYGQVGVGTYHHYYTRPMLVESLSSECCVSLVCGQYHSVALTNDGKVFTWGWGVHGQLGHGDAENQSIPKLVSCLPTAKEIRTIQLAAGYAHTMVLSQQGDVYSFGCGYFGQLGLGQRQKKSVPSHITLPEKISYIAANFFSSVAVTQDSSVYCWGIHPNIIRYAAQMSRRAPGQEAADGFGDDYLSPLLVDTSNVLGKIVQVSCGSYHFVLLTSDGVVYTWGRNTDGQLGFVSYQNISFPTQVTAISDVHISHVYSGSDFNVALNSDGEVWGWGRNDTGQLLHLIKEKGVRVRPKAILNRDDVQQGNATHVRVPILLPGVPSAKGGTLYVSHDHSSNGALFDSEDFYQMSQIKIPDLSSVGLLRYGRQVVPVLLRYIPDWCPPLKLLQKCLHQADWKMAITITLHMKQFSQALGFHLMLISETVVNLEQDLLLPLSIQVLDFYISRLLNQEMSSVHRDGCLQFALLQILTFWRRHSLPSDALERFFDQYFDDFAPNLGLLLLREDGVSADQSTTIAAVSSAAMGPTPSAFRQLFTPAYLLKIVANIIEQINTDIQQQQQQPPLQQGVWKSSQSVRHKMVSVVKQMVQCFSNYNQTSTPLGIAGTDKSVPYARLWADIVRNVCKMSDTHSYVTLSQPHIQHLLALSGPLSISGGNSSSNSSCNDDSSSSNSSSSNAAAMMKARRLSHNYSPTTESSSSNSSVYSSKSGGGGGGGAVAATTKQAVAESLKVVAFTCGHHFLEPSFKNDVLVNLGHAVAKDKRLPRTAALLADCYSKLATVPLACPQCVQQTV</sequence>
<dbReference type="SUPFAM" id="SSF69322">
    <property type="entry name" value="Tricorn protease domain 2"/>
    <property type="match status" value="1"/>
</dbReference>
<dbReference type="PROSITE" id="PS50012">
    <property type="entry name" value="RCC1_3"/>
    <property type="match status" value="6"/>
</dbReference>
<proteinExistence type="predicted"/>
<evidence type="ECO:0000256" key="3">
    <source>
        <dbReference type="SAM" id="MobiDB-lite"/>
    </source>
</evidence>
<evidence type="ECO:0000313" key="5">
    <source>
        <dbReference type="EMBL" id="CAI9744395.1"/>
    </source>
</evidence>
<dbReference type="PRINTS" id="PR00633">
    <property type="entry name" value="RCCNDNSATION"/>
</dbReference>
<dbReference type="InterPro" id="IPR058923">
    <property type="entry name" value="RCC1-like_dom"/>
</dbReference>
<dbReference type="Pfam" id="PF00415">
    <property type="entry name" value="RCC1"/>
    <property type="match status" value="1"/>
</dbReference>
<evidence type="ECO:0000256" key="2">
    <source>
        <dbReference type="PROSITE-ProRule" id="PRU00235"/>
    </source>
</evidence>
<dbReference type="Pfam" id="PF25390">
    <property type="entry name" value="WD40_RLD"/>
    <property type="match status" value="1"/>
</dbReference>
<evidence type="ECO:0000256" key="1">
    <source>
        <dbReference type="ARBA" id="ARBA00022737"/>
    </source>
</evidence>